<feature type="signal peptide" evidence="2">
    <location>
        <begin position="1"/>
        <end position="17"/>
    </location>
</feature>
<feature type="chain" id="PRO_5004675302" evidence="2">
    <location>
        <begin position="18"/>
        <end position="486"/>
    </location>
</feature>
<evidence type="ECO:0000313" key="4">
    <source>
        <dbReference type="Proteomes" id="UP000030763"/>
    </source>
</evidence>
<reference evidence="3" key="1">
    <citation type="submission" date="2013-10" db="EMBL/GenBank/DDBJ databases">
        <title>Genomic analysis of the causative agents of coccidiosis in chickens.</title>
        <authorList>
            <person name="Reid A.J."/>
            <person name="Blake D."/>
            <person name="Billington K."/>
            <person name="Browne H."/>
            <person name="Dunn M."/>
            <person name="Hung S."/>
            <person name="Kawahara F."/>
            <person name="Miranda-Saavedra D."/>
            <person name="Mourier T."/>
            <person name="Nagra H."/>
            <person name="Otto T.D."/>
            <person name="Rawlings N."/>
            <person name="Sanchez A."/>
            <person name="Sanders M."/>
            <person name="Subramaniam C."/>
            <person name="Tay Y."/>
            <person name="Dear P."/>
            <person name="Doerig C."/>
            <person name="Gruber A."/>
            <person name="Parkinson J."/>
            <person name="Shirley M."/>
            <person name="Wan K.L."/>
            <person name="Berriman M."/>
            <person name="Tomley F."/>
            <person name="Pain A."/>
        </authorList>
    </citation>
    <scope>NUCLEOTIDE SEQUENCE [LARGE SCALE GENOMIC DNA]</scope>
    <source>
        <strain evidence="3">Weybridge</strain>
    </source>
</reference>
<dbReference type="EMBL" id="HG720661">
    <property type="protein sequence ID" value="CDJ59658.1"/>
    <property type="molecule type" value="Genomic_DNA"/>
</dbReference>
<feature type="region of interest" description="Disordered" evidence="1">
    <location>
        <begin position="66"/>
        <end position="103"/>
    </location>
</feature>
<gene>
    <name evidence="3" type="ORF">EMWEY_00023800</name>
</gene>
<sequence length="486" mass="51056">MRLHTSLLLVLPGVSLAAKVTSQSYETFEASTAYQDLQHESTAGVPSNVESDGFGLPHTEESYVENINGDEPDHSDMRKKLRSRGQCDSDSTNTFSVPGASEEHVAETGKGAAGEQYMAHEYEQAAGAEVYEAYQVSKGAAGRELGKKKVIYAAEPVKKAPAPIMMAAPTKKAAPMIIQAAPMIFPSILAAEDETEMVFEAENFQTEQYDSAPERSLGKKKKVMYVSEPVKMASPPVMMAAPTKKRGCFHRGPPVVVRAAPSKAPAPLVVEAAPTKMAAPPVVIESAPTKVAAGGHLVRAAPSKAPAPLVVEAAPTKMAAPPVVVEAAPTKVAHAPVVIESAPTKVAHAPVVVESAPTKVAHAPVVIESAPPKMAQPPMVIESAPTKVAHAPVVIESAPPKMAQPPMVIESAPAKMARPPMVIESAPTKMAHPPVVIESAPTKVAHAPVVIESAPTKVAHAPVMIEAAHTTKGRYLNAEFVHAEMH</sequence>
<keyword evidence="4" id="KW-1185">Reference proteome</keyword>
<dbReference type="VEuPathDB" id="ToxoDB:EMWEY_00023800"/>
<evidence type="ECO:0000256" key="1">
    <source>
        <dbReference type="SAM" id="MobiDB-lite"/>
    </source>
</evidence>
<dbReference type="RefSeq" id="XP_013336305.1">
    <property type="nucleotide sequence ID" value="XM_013480851.1"/>
</dbReference>
<dbReference type="GeneID" id="25336366"/>
<dbReference type="Proteomes" id="UP000030763">
    <property type="component" value="Unassembled WGS sequence"/>
</dbReference>
<evidence type="ECO:0000256" key="2">
    <source>
        <dbReference type="SAM" id="SignalP"/>
    </source>
</evidence>
<organism evidence="3 4">
    <name type="scientific">Eimeria maxima</name>
    <name type="common">Coccidian parasite</name>
    <dbReference type="NCBI Taxonomy" id="5804"/>
    <lineage>
        <taxon>Eukaryota</taxon>
        <taxon>Sar</taxon>
        <taxon>Alveolata</taxon>
        <taxon>Apicomplexa</taxon>
        <taxon>Conoidasida</taxon>
        <taxon>Coccidia</taxon>
        <taxon>Eucoccidiorida</taxon>
        <taxon>Eimeriorina</taxon>
        <taxon>Eimeriidae</taxon>
        <taxon>Eimeria</taxon>
    </lineage>
</organism>
<evidence type="ECO:0000313" key="3">
    <source>
        <dbReference type="EMBL" id="CDJ59658.1"/>
    </source>
</evidence>
<name>U6M9D3_EIMMA</name>
<dbReference type="AlphaFoldDB" id="U6M9D3"/>
<proteinExistence type="predicted"/>
<accession>U6M9D3</accession>
<protein>
    <submittedName>
        <fullName evidence="3">Dense granule protein GRA11, putative</fullName>
    </submittedName>
</protein>
<reference evidence="3" key="2">
    <citation type="submission" date="2013-10" db="EMBL/GenBank/DDBJ databases">
        <authorList>
            <person name="Aslett M."/>
        </authorList>
    </citation>
    <scope>NUCLEOTIDE SEQUENCE [LARGE SCALE GENOMIC DNA]</scope>
    <source>
        <strain evidence="3">Weybridge</strain>
    </source>
</reference>
<keyword evidence="2" id="KW-0732">Signal</keyword>
<dbReference type="OrthoDB" id="348168at2759"/>
<feature type="compositionally biased region" description="Polar residues" evidence="1">
    <location>
        <begin position="86"/>
        <end position="96"/>
    </location>
</feature>